<proteinExistence type="predicted"/>
<feature type="transmembrane region" description="Helical" evidence="8">
    <location>
        <begin position="192"/>
        <end position="219"/>
    </location>
</feature>
<evidence type="ECO:0000256" key="1">
    <source>
        <dbReference type="ARBA" id="ARBA00004651"/>
    </source>
</evidence>
<evidence type="ECO:0000256" key="8">
    <source>
        <dbReference type="SAM" id="Phobius"/>
    </source>
</evidence>
<dbReference type="RefSeq" id="WP_311860913.1">
    <property type="nucleotide sequence ID" value="NZ_JAUZVV010000001.1"/>
</dbReference>
<feature type="transmembrane region" description="Helical" evidence="8">
    <location>
        <begin position="240"/>
        <end position="262"/>
    </location>
</feature>
<dbReference type="Pfam" id="PF03023">
    <property type="entry name" value="MurJ"/>
    <property type="match status" value="1"/>
</dbReference>
<evidence type="ECO:0000313" key="9">
    <source>
        <dbReference type="EMBL" id="MDT3316173.1"/>
    </source>
</evidence>
<evidence type="ECO:0000256" key="5">
    <source>
        <dbReference type="ARBA" id="ARBA00022984"/>
    </source>
</evidence>
<accession>A0ABU3G8P3</accession>
<feature type="transmembrane region" description="Helical" evidence="8">
    <location>
        <begin position="323"/>
        <end position="344"/>
    </location>
</feature>
<dbReference type="PANTHER" id="PTHR47019:SF1">
    <property type="entry name" value="LIPID II FLIPPASE MURJ"/>
    <property type="match status" value="1"/>
</dbReference>
<evidence type="ECO:0000256" key="4">
    <source>
        <dbReference type="ARBA" id="ARBA00022960"/>
    </source>
</evidence>
<feature type="transmembrane region" description="Helical" evidence="8">
    <location>
        <begin position="131"/>
        <end position="154"/>
    </location>
</feature>
<feature type="transmembrane region" description="Helical" evidence="8">
    <location>
        <begin position="496"/>
        <end position="520"/>
    </location>
</feature>
<name>A0ABU3G8P3_9MICO</name>
<keyword evidence="2" id="KW-1003">Cell membrane</keyword>
<comment type="subcellular location">
    <subcellularLocation>
        <location evidence="1">Cell membrane</location>
        <topology evidence="1">Multi-pass membrane protein</topology>
    </subcellularLocation>
</comment>
<dbReference type="NCBIfam" id="TIGR01695">
    <property type="entry name" value="murJ_mviN"/>
    <property type="match status" value="1"/>
</dbReference>
<dbReference type="Proteomes" id="UP001251849">
    <property type="component" value="Unassembled WGS sequence"/>
</dbReference>
<reference evidence="9 10" key="1">
    <citation type="submission" date="2023-08" db="EMBL/GenBank/DDBJ databases">
        <title>Microbacterium aquilitoris sp. nov. and Microbacterium gwkjibeachense sp. nov., isolated from beach.</title>
        <authorList>
            <person name="Lee S.D."/>
            <person name="Yang H."/>
            <person name="Kim I."/>
        </authorList>
    </citation>
    <scope>NUCLEOTIDE SEQUENCE [LARGE SCALE GENOMIC DNA]</scope>
    <source>
        <strain evidence="9 10">KSW4-11</strain>
    </source>
</reference>
<keyword evidence="5" id="KW-0573">Peptidoglycan synthesis</keyword>
<dbReference type="PRINTS" id="PR01806">
    <property type="entry name" value="VIRFACTRMVIN"/>
</dbReference>
<dbReference type="InterPro" id="IPR004268">
    <property type="entry name" value="MurJ"/>
</dbReference>
<feature type="transmembrane region" description="Helical" evidence="8">
    <location>
        <begin position="393"/>
        <end position="415"/>
    </location>
</feature>
<protein>
    <submittedName>
        <fullName evidence="9">Murein biosynthesis integral membrane protein MurJ</fullName>
    </submittedName>
</protein>
<keyword evidence="4" id="KW-0133">Cell shape</keyword>
<keyword evidence="7 8" id="KW-0472">Membrane</keyword>
<gene>
    <name evidence="9" type="primary">murJ</name>
    <name evidence="9" type="ORF">Q9S71_04995</name>
</gene>
<dbReference type="InterPro" id="IPR051050">
    <property type="entry name" value="Lipid_II_flippase_MurJ/MviN"/>
</dbReference>
<evidence type="ECO:0000313" key="10">
    <source>
        <dbReference type="Proteomes" id="UP001251849"/>
    </source>
</evidence>
<feature type="transmembrane region" description="Helical" evidence="8">
    <location>
        <begin position="166"/>
        <end position="186"/>
    </location>
</feature>
<keyword evidence="3 8" id="KW-0812">Transmembrane</keyword>
<feature type="transmembrane region" description="Helical" evidence="8">
    <location>
        <begin position="421"/>
        <end position="446"/>
    </location>
</feature>
<evidence type="ECO:0000256" key="2">
    <source>
        <dbReference type="ARBA" id="ARBA00022475"/>
    </source>
</evidence>
<feature type="transmembrane region" description="Helical" evidence="8">
    <location>
        <begin position="282"/>
        <end position="302"/>
    </location>
</feature>
<evidence type="ECO:0000256" key="3">
    <source>
        <dbReference type="ARBA" id="ARBA00022692"/>
    </source>
</evidence>
<dbReference type="EMBL" id="JAUZVV010000001">
    <property type="protein sequence ID" value="MDT3316173.1"/>
    <property type="molecule type" value="Genomic_DNA"/>
</dbReference>
<keyword evidence="10" id="KW-1185">Reference proteome</keyword>
<organism evidence="9 10">
    <name type="scientific">Microbacterium gawkjiense</name>
    <dbReference type="NCBI Taxonomy" id="3067309"/>
    <lineage>
        <taxon>Bacteria</taxon>
        <taxon>Bacillati</taxon>
        <taxon>Actinomycetota</taxon>
        <taxon>Actinomycetes</taxon>
        <taxon>Micrococcales</taxon>
        <taxon>Microbacteriaceae</taxon>
        <taxon>Microbacterium</taxon>
    </lineage>
</organism>
<dbReference type="PANTHER" id="PTHR47019">
    <property type="entry name" value="LIPID II FLIPPASE MURJ"/>
    <property type="match status" value="1"/>
</dbReference>
<feature type="transmembrane region" description="Helical" evidence="8">
    <location>
        <begin position="50"/>
        <end position="68"/>
    </location>
</feature>
<keyword evidence="6 8" id="KW-1133">Transmembrane helix</keyword>
<evidence type="ECO:0000256" key="6">
    <source>
        <dbReference type="ARBA" id="ARBA00022989"/>
    </source>
</evidence>
<feature type="transmembrane region" description="Helical" evidence="8">
    <location>
        <begin position="466"/>
        <end position="484"/>
    </location>
</feature>
<feature type="transmembrane region" description="Helical" evidence="8">
    <location>
        <begin position="356"/>
        <end position="373"/>
    </location>
</feature>
<sequence>MAGLGRASATVAAGTMASRITGLIRNIVLTVAVGTVGAKAADSFAIANQLPNSVFALISSGLLAGVIVPQIVKAVKTHDDRGSAFVSKLLTLGVLALLVVTIVAVVAAPVLVEIYAGRFTDPAAKTLTLALAYWCLPQLLFYGLYALVGEILNANRIFGPFAWSPIVNNLISIAGFGVFIVLFGTYESASGWTAGMIALMGGTATFGIVVQAGILFLFWRRAGLHVRPDFGWRGIGLRQIGRLAGWTFLMVVVGQIAGAFQINIVGAASGPAAAGATLQNAWLLFMLPFSVIVLSLGTPYYTRLSEHVAEGRTDAVTADLSSLTRTVGIFMVGILAAMAVAAVPLARLFTPTLEKAVAFAFVLGAYLVALLPLSLQFGLQRTFYALKDTRTPFVYTLVQAVLVIATALAASALVSTGLLPLTWLAVAIALGQSVANIVQFALALLLLRRKIGPLGLGDAFRGILRFLLAAIPAAAAGWGVFQVFGGVDGWAVSERLLGFVGAAIIGGATLLVYGGILALFRTPELGVAFRAVRRFLPGR</sequence>
<evidence type="ECO:0000256" key="7">
    <source>
        <dbReference type="ARBA" id="ARBA00023136"/>
    </source>
</evidence>
<comment type="caution">
    <text evidence="9">The sequence shown here is derived from an EMBL/GenBank/DDBJ whole genome shotgun (WGS) entry which is preliminary data.</text>
</comment>
<feature type="transmembrane region" description="Helical" evidence="8">
    <location>
        <begin position="89"/>
        <end position="111"/>
    </location>
</feature>